<evidence type="ECO:0000256" key="1">
    <source>
        <dbReference type="SAM" id="MobiDB-lite"/>
    </source>
</evidence>
<evidence type="ECO:0000313" key="2">
    <source>
        <dbReference type="EMBL" id="CAG5026412.1"/>
    </source>
</evidence>
<sequence>MDYSSDDSMDDPDFCPSTEDDDDSSESDSGNEAWNPPATSRRMSTFSEDQLPALPNIQRRKTPRSRTMPPDDIANLPSTYGTTSEEIPESEWVKQKIENIEWDMPTADNPEPIPYTVPFSGMKDIYTGILATANPIEYFELFLTRDIVELIVEQTNLFATQNLLSNDDVGPSSSSFLVSSHCRRDDQIFGTDWLDGLGQTACYKTTGEFISFMEFHWQGQSCQEIDSS</sequence>
<dbReference type="AlphaFoldDB" id="A0A8S3XHQ5"/>
<organism evidence="2 3">
    <name type="scientific">Parnassius apollo</name>
    <name type="common">Apollo butterfly</name>
    <name type="synonym">Papilio apollo</name>
    <dbReference type="NCBI Taxonomy" id="110799"/>
    <lineage>
        <taxon>Eukaryota</taxon>
        <taxon>Metazoa</taxon>
        <taxon>Ecdysozoa</taxon>
        <taxon>Arthropoda</taxon>
        <taxon>Hexapoda</taxon>
        <taxon>Insecta</taxon>
        <taxon>Pterygota</taxon>
        <taxon>Neoptera</taxon>
        <taxon>Endopterygota</taxon>
        <taxon>Lepidoptera</taxon>
        <taxon>Glossata</taxon>
        <taxon>Ditrysia</taxon>
        <taxon>Papilionoidea</taxon>
        <taxon>Papilionidae</taxon>
        <taxon>Parnassiinae</taxon>
        <taxon>Parnassini</taxon>
        <taxon>Parnassius</taxon>
        <taxon>Parnassius</taxon>
    </lineage>
</organism>
<dbReference type="OrthoDB" id="5876240at2759"/>
<feature type="compositionally biased region" description="Polar residues" evidence="1">
    <location>
        <begin position="37"/>
        <end position="48"/>
    </location>
</feature>
<evidence type="ECO:0000313" key="3">
    <source>
        <dbReference type="Proteomes" id="UP000691718"/>
    </source>
</evidence>
<accession>A0A8S3XHQ5</accession>
<dbReference type="EMBL" id="CAJQZP010001176">
    <property type="protein sequence ID" value="CAG5026412.1"/>
    <property type="molecule type" value="Genomic_DNA"/>
</dbReference>
<comment type="caution">
    <text evidence="2">The sequence shown here is derived from an EMBL/GenBank/DDBJ whole genome shotgun (WGS) entry which is preliminary data.</text>
</comment>
<feature type="compositionally biased region" description="Acidic residues" evidence="1">
    <location>
        <begin position="1"/>
        <end position="26"/>
    </location>
</feature>
<keyword evidence="3" id="KW-1185">Reference proteome</keyword>
<gene>
    <name evidence="2" type="ORF">PAPOLLO_LOCUS18608</name>
</gene>
<feature type="region of interest" description="Disordered" evidence="1">
    <location>
        <begin position="1"/>
        <end position="90"/>
    </location>
</feature>
<proteinExistence type="predicted"/>
<protein>
    <submittedName>
        <fullName evidence="2">(apollo) hypothetical protein</fullName>
    </submittedName>
</protein>
<dbReference type="Proteomes" id="UP000691718">
    <property type="component" value="Unassembled WGS sequence"/>
</dbReference>
<feature type="compositionally biased region" description="Polar residues" evidence="1">
    <location>
        <begin position="76"/>
        <end position="85"/>
    </location>
</feature>
<reference evidence="2" key="1">
    <citation type="submission" date="2021-04" db="EMBL/GenBank/DDBJ databases">
        <authorList>
            <person name="Tunstrom K."/>
        </authorList>
    </citation>
    <scope>NUCLEOTIDE SEQUENCE</scope>
</reference>
<name>A0A8S3XHQ5_PARAO</name>